<reference evidence="4" key="1">
    <citation type="journal article" date="2019" name="Int. J. Syst. Evol. Microbiol.">
        <title>The Global Catalogue of Microorganisms (GCM) 10K type strain sequencing project: providing services to taxonomists for standard genome sequencing and annotation.</title>
        <authorList>
            <consortium name="The Broad Institute Genomics Platform"/>
            <consortium name="The Broad Institute Genome Sequencing Center for Infectious Disease"/>
            <person name="Wu L."/>
            <person name="Ma J."/>
        </authorList>
    </citation>
    <scope>NUCLEOTIDE SEQUENCE [LARGE SCALE GENOMIC DNA]</scope>
    <source>
        <strain evidence="4">CCUG 52478</strain>
    </source>
</reference>
<dbReference type="Pfam" id="PF07811">
    <property type="entry name" value="TadE"/>
    <property type="match status" value="1"/>
</dbReference>
<accession>A0ABW3VVY0</accession>
<keyword evidence="4" id="KW-1185">Reference proteome</keyword>
<dbReference type="EMBL" id="JBHTLX010000002">
    <property type="protein sequence ID" value="MFD1246275.1"/>
    <property type="molecule type" value="Genomic_DNA"/>
</dbReference>
<sequence>MSSRPAHRARHARRGDERGAVTAELAVALPTLLAVTAGLLWLLSVAVAQIRTVDAARETARALARGDAEADALRVGRRVAPDGVRITVARSSDRVVVRAAGRIAGPGGIFAALPGAALAAESVALAEAPSDSRGGVLPGGAP</sequence>
<proteinExistence type="predicted"/>
<dbReference type="InterPro" id="IPR012495">
    <property type="entry name" value="TadE-like_dom"/>
</dbReference>
<dbReference type="InterPro" id="IPR049790">
    <property type="entry name" value="Rv3655c/TadE"/>
</dbReference>
<dbReference type="RefSeq" id="WP_367921299.1">
    <property type="nucleotide sequence ID" value="NZ_BAABAC010000041.1"/>
</dbReference>
<keyword evidence="1" id="KW-1133">Transmembrane helix</keyword>
<dbReference type="NCBIfam" id="NF041390">
    <property type="entry name" value="TadE_Rv3655c"/>
    <property type="match status" value="1"/>
</dbReference>
<evidence type="ECO:0000259" key="2">
    <source>
        <dbReference type="Pfam" id="PF07811"/>
    </source>
</evidence>
<evidence type="ECO:0000313" key="4">
    <source>
        <dbReference type="Proteomes" id="UP001597229"/>
    </source>
</evidence>
<organism evidence="3 4">
    <name type="scientific">Nocardioides ginsengisoli</name>
    <dbReference type="NCBI Taxonomy" id="363868"/>
    <lineage>
        <taxon>Bacteria</taxon>
        <taxon>Bacillati</taxon>
        <taxon>Actinomycetota</taxon>
        <taxon>Actinomycetes</taxon>
        <taxon>Propionibacteriales</taxon>
        <taxon>Nocardioidaceae</taxon>
        <taxon>Nocardioides</taxon>
    </lineage>
</organism>
<gene>
    <name evidence="3" type="ORF">ACFQ3F_00600</name>
</gene>
<feature type="domain" description="TadE-like" evidence="2">
    <location>
        <begin position="19"/>
        <end position="61"/>
    </location>
</feature>
<name>A0ABW3VVY0_9ACTN</name>
<comment type="caution">
    <text evidence="3">The sequence shown here is derived from an EMBL/GenBank/DDBJ whole genome shotgun (WGS) entry which is preliminary data.</text>
</comment>
<dbReference type="Proteomes" id="UP001597229">
    <property type="component" value="Unassembled WGS sequence"/>
</dbReference>
<evidence type="ECO:0000256" key="1">
    <source>
        <dbReference type="SAM" id="Phobius"/>
    </source>
</evidence>
<keyword evidence="1" id="KW-0472">Membrane</keyword>
<keyword evidence="1" id="KW-0812">Transmembrane</keyword>
<evidence type="ECO:0000313" key="3">
    <source>
        <dbReference type="EMBL" id="MFD1246275.1"/>
    </source>
</evidence>
<protein>
    <submittedName>
        <fullName evidence="3">TadE family type IV pilus minor pilin</fullName>
    </submittedName>
</protein>
<feature type="transmembrane region" description="Helical" evidence="1">
    <location>
        <begin position="21"/>
        <end position="43"/>
    </location>
</feature>